<proteinExistence type="predicted"/>
<sequence length="169" mass="18542">MSKTLDFTTFTMVICKYFNLESGCNKEGCLHPHVPYCTNRICIDANKQQTHTLGTCGQKGGGGHAAFIEGKRAAAMAEKAKKKAAKHGQPLYNQVLAVLTADDNRCYNAVIERFPVGLDPNHLASKIVGMFLHGLNHSELNELATMATELNARMLEAIQLIHGDKKETE</sequence>
<dbReference type="Gene3D" id="1.10.1900.10">
    <property type="entry name" value="c-terminal domain of poly(a) binding protein"/>
    <property type="match status" value="1"/>
</dbReference>
<dbReference type="AlphaFoldDB" id="A0A6C0B2M8"/>
<name>A0A6C0B2M8_9ZZZZ</name>
<organism evidence="1">
    <name type="scientific">viral metagenome</name>
    <dbReference type="NCBI Taxonomy" id="1070528"/>
    <lineage>
        <taxon>unclassified sequences</taxon>
        <taxon>metagenomes</taxon>
        <taxon>organismal metagenomes</taxon>
    </lineage>
</organism>
<protein>
    <submittedName>
        <fullName evidence="1">Uncharacterized protein</fullName>
    </submittedName>
</protein>
<accession>A0A6C0B2M8</accession>
<reference evidence="1" key="1">
    <citation type="journal article" date="2020" name="Nature">
        <title>Giant virus diversity and host interactions through global metagenomics.</title>
        <authorList>
            <person name="Schulz F."/>
            <person name="Roux S."/>
            <person name="Paez-Espino D."/>
            <person name="Jungbluth S."/>
            <person name="Walsh D.A."/>
            <person name="Denef V.J."/>
            <person name="McMahon K.D."/>
            <person name="Konstantinidis K.T."/>
            <person name="Eloe-Fadrosh E.A."/>
            <person name="Kyrpides N.C."/>
            <person name="Woyke T."/>
        </authorList>
    </citation>
    <scope>NUCLEOTIDE SEQUENCE</scope>
    <source>
        <strain evidence="1">GVMAG-M-3300009185-36</strain>
    </source>
</reference>
<dbReference type="EMBL" id="MN739048">
    <property type="protein sequence ID" value="QHS85788.1"/>
    <property type="molecule type" value="Genomic_DNA"/>
</dbReference>
<evidence type="ECO:0000313" key="1">
    <source>
        <dbReference type="EMBL" id="QHS85788.1"/>
    </source>
</evidence>